<feature type="repeat" description="WD" evidence="5">
    <location>
        <begin position="297"/>
        <end position="338"/>
    </location>
</feature>
<dbReference type="OrthoDB" id="189968at2759"/>
<feature type="compositionally biased region" description="Acidic residues" evidence="6">
    <location>
        <begin position="43"/>
        <end position="54"/>
    </location>
</feature>
<evidence type="ECO:0000256" key="6">
    <source>
        <dbReference type="SAM" id="MobiDB-lite"/>
    </source>
</evidence>
<comment type="subcellular location">
    <subcellularLocation>
        <location evidence="1">Nucleus</location>
    </subcellularLocation>
</comment>
<evidence type="ECO:0000313" key="8">
    <source>
        <dbReference type="Proteomes" id="UP000594260"/>
    </source>
</evidence>
<dbReference type="PRINTS" id="PR00320">
    <property type="entry name" value="GPROTEINBRPT"/>
</dbReference>
<feature type="repeat" description="WD" evidence="5">
    <location>
        <begin position="211"/>
        <end position="252"/>
    </location>
</feature>
<evidence type="ECO:0000256" key="1">
    <source>
        <dbReference type="ARBA" id="ARBA00004123"/>
    </source>
</evidence>
<dbReference type="Gene3D" id="2.130.10.10">
    <property type="entry name" value="YVTN repeat-like/Quinoprotein amine dehydrogenase"/>
    <property type="match status" value="1"/>
</dbReference>
<evidence type="ECO:0000256" key="5">
    <source>
        <dbReference type="PROSITE-ProRule" id="PRU00221"/>
    </source>
</evidence>
<dbReference type="KEGG" id="vde:111253309"/>
<proteinExistence type="predicted"/>
<dbReference type="PANTHER" id="PTHR19865:SF0">
    <property type="entry name" value="U3 SMALL NUCLEOLAR RNA-INTERACTING PROTEIN 2"/>
    <property type="match status" value="1"/>
</dbReference>
<accession>A0A7M7KKJ1</accession>
<dbReference type="PROSITE" id="PS50294">
    <property type="entry name" value="WD_REPEATS_REGION"/>
    <property type="match status" value="3"/>
</dbReference>
<keyword evidence="2 5" id="KW-0853">WD repeat</keyword>
<keyword evidence="4" id="KW-0539">Nucleus</keyword>
<dbReference type="Pfam" id="PF00400">
    <property type="entry name" value="WD40"/>
    <property type="match status" value="4"/>
</dbReference>
<protein>
    <recommendedName>
        <fullName evidence="9">U3 small nucleolar RNA-interacting protein 2</fullName>
    </recommendedName>
</protein>
<organism evidence="7 8">
    <name type="scientific">Varroa destructor</name>
    <name type="common">Honeybee mite</name>
    <dbReference type="NCBI Taxonomy" id="109461"/>
    <lineage>
        <taxon>Eukaryota</taxon>
        <taxon>Metazoa</taxon>
        <taxon>Ecdysozoa</taxon>
        <taxon>Arthropoda</taxon>
        <taxon>Chelicerata</taxon>
        <taxon>Arachnida</taxon>
        <taxon>Acari</taxon>
        <taxon>Parasitiformes</taxon>
        <taxon>Mesostigmata</taxon>
        <taxon>Gamasina</taxon>
        <taxon>Dermanyssoidea</taxon>
        <taxon>Varroidae</taxon>
        <taxon>Varroa</taxon>
    </lineage>
</organism>
<name>A0A7M7KKJ1_VARDE</name>
<evidence type="ECO:0000256" key="4">
    <source>
        <dbReference type="ARBA" id="ARBA00023242"/>
    </source>
</evidence>
<dbReference type="InterPro" id="IPR039241">
    <property type="entry name" value="Rrp9-like"/>
</dbReference>
<keyword evidence="3" id="KW-0677">Repeat</keyword>
<sequence length="506" mass="56069">MSFFIKANRGRKWNDKHGKSGTRSRKFAALPPPVKKSKRDLEISSDEDEIEDDSYSTLRLGEAEGNASDSTKSDSDADVEETAEQKKLRLAKAYLDEERRKQAENDVDEELKHNLIAHRLKRDLLGQAGRLFKPLARSIQTVQKDAIVRLKNQHRLPITRAVIGPDEKVLFSASKDGTLVRCCLFDVGGFTSFTRSVDTESCQGRRTIRVKNAHDAAVLALALSSDGRFLASGCAKNVLTIWNPDSLEKMHTFGTAQHRGKITGLAFRYGTHQLFSCSADRTVKLWNLDEMAYVETLFGHEDTVTSVDSFIKDRALTSGGRDGTLRLWKIPEESQLVFQGNQSSADCCAMVNDDTFVSGHDDGKVYLWKIMKKKPVASVTVSAPGEWITALSAVRSSDFVAAGSSCGYIALLMVVNSERGSEGKPALEEVQRIQCIGFVNSLVFSASSRLLIAAVSQEHALGRWQRIKEAKNAVQVFPLKYDTNYNQDKKAVLDKAALSDVRELIS</sequence>
<dbReference type="FunCoup" id="A0A7M7KKJ1">
    <property type="interactions" value="1418"/>
</dbReference>
<dbReference type="PROSITE" id="PS00678">
    <property type="entry name" value="WD_REPEATS_1"/>
    <property type="match status" value="1"/>
</dbReference>
<dbReference type="InterPro" id="IPR019775">
    <property type="entry name" value="WD40_repeat_CS"/>
</dbReference>
<dbReference type="InterPro" id="IPR001680">
    <property type="entry name" value="WD40_rpt"/>
</dbReference>
<evidence type="ECO:0008006" key="9">
    <source>
        <dbReference type="Google" id="ProtNLM"/>
    </source>
</evidence>
<dbReference type="CTD" id="3346176"/>
<reference evidence="7" key="1">
    <citation type="submission" date="2021-01" db="UniProtKB">
        <authorList>
            <consortium name="EnsemblMetazoa"/>
        </authorList>
    </citation>
    <scope>IDENTIFICATION</scope>
</reference>
<dbReference type="PROSITE" id="PS50082">
    <property type="entry name" value="WD_REPEATS_2"/>
    <property type="match status" value="3"/>
</dbReference>
<evidence type="ECO:0000313" key="7">
    <source>
        <dbReference type="EnsemblMetazoa" id="XP_022668260"/>
    </source>
</evidence>
<dbReference type="EnsemblMetazoa" id="XM_022812523">
    <property type="protein sequence ID" value="XP_022668258"/>
    <property type="gene ID" value="LOC111253309"/>
</dbReference>
<dbReference type="InterPro" id="IPR020472">
    <property type="entry name" value="WD40_PAC1"/>
</dbReference>
<dbReference type="InterPro" id="IPR036322">
    <property type="entry name" value="WD40_repeat_dom_sf"/>
</dbReference>
<dbReference type="FunFam" id="2.130.10.10:FF:000509">
    <property type="entry name" value="U3 small nucleolar RNA-interacting protein"/>
    <property type="match status" value="1"/>
</dbReference>
<dbReference type="EnsemblMetazoa" id="XM_022812525">
    <property type="protein sequence ID" value="XP_022668260"/>
    <property type="gene ID" value="LOC111253309"/>
</dbReference>
<dbReference type="InParanoid" id="A0A7M7KKJ1"/>
<dbReference type="GO" id="GO:0034511">
    <property type="term" value="F:U3 snoRNA binding"/>
    <property type="evidence" value="ECO:0007669"/>
    <property type="project" value="InterPro"/>
</dbReference>
<dbReference type="AlphaFoldDB" id="A0A7M7KKJ1"/>
<dbReference type="RefSeq" id="XP_022668260.1">
    <property type="nucleotide sequence ID" value="XM_022812525.1"/>
</dbReference>
<dbReference type="Proteomes" id="UP000594260">
    <property type="component" value="Unplaced"/>
</dbReference>
<feature type="region of interest" description="Disordered" evidence="6">
    <location>
        <begin position="1"/>
        <end position="82"/>
    </location>
</feature>
<dbReference type="GO" id="GO:0032040">
    <property type="term" value="C:small-subunit processome"/>
    <property type="evidence" value="ECO:0007669"/>
    <property type="project" value="TreeGrafter"/>
</dbReference>
<evidence type="ECO:0000256" key="2">
    <source>
        <dbReference type="ARBA" id="ARBA00022574"/>
    </source>
</evidence>
<dbReference type="GeneID" id="111253309"/>
<keyword evidence="8" id="KW-1185">Reference proteome</keyword>
<feature type="repeat" description="WD" evidence="5">
    <location>
        <begin position="255"/>
        <end position="296"/>
    </location>
</feature>
<dbReference type="SMART" id="SM00320">
    <property type="entry name" value="WD40"/>
    <property type="match status" value="7"/>
</dbReference>
<dbReference type="OMA" id="CSLRIWK"/>
<dbReference type="PANTHER" id="PTHR19865">
    <property type="entry name" value="U3 SMALL NUCLEOLAR RNA INTERACTING PROTEIN 2"/>
    <property type="match status" value="1"/>
</dbReference>
<dbReference type="SUPFAM" id="SSF50978">
    <property type="entry name" value="WD40 repeat-like"/>
    <property type="match status" value="1"/>
</dbReference>
<dbReference type="InterPro" id="IPR015943">
    <property type="entry name" value="WD40/YVTN_repeat-like_dom_sf"/>
</dbReference>
<dbReference type="RefSeq" id="XP_022668258.1">
    <property type="nucleotide sequence ID" value="XM_022812523.1"/>
</dbReference>
<evidence type="ECO:0000256" key="3">
    <source>
        <dbReference type="ARBA" id="ARBA00022737"/>
    </source>
</evidence>